<dbReference type="RefSeq" id="WP_311623903.1">
    <property type="nucleotide sequence ID" value="NZ_JAVRFE010000014.1"/>
</dbReference>
<evidence type="ECO:0000313" key="4">
    <source>
        <dbReference type="Proteomes" id="UP001180551"/>
    </source>
</evidence>
<evidence type="ECO:0000256" key="1">
    <source>
        <dbReference type="SAM" id="MobiDB-lite"/>
    </source>
</evidence>
<feature type="compositionally biased region" description="Basic and acidic residues" evidence="1">
    <location>
        <begin position="80"/>
        <end position="98"/>
    </location>
</feature>
<keyword evidence="2" id="KW-0472">Membrane</keyword>
<dbReference type="Proteomes" id="UP001180551">
    <property type="component" value="Unassembled WGS sequence"/>
</dbReference>
<feature type="transmembrane region" description="Helical" evidence="2">
    <location>
        <begin position="35"/>
        <end position="56"/>
    </location>
</feature>
<organism evidence="3 4">
    <name type="scientific">Streptomyces mooreae</name>
    <dbReference type="NCBI Taxonomy" id="3075523"/>
    <lineage>
        <taxon>Bacteria</taxon>
        <taxon>Bacillati</taxon>
        <taxon>Actinomycetota</taxon>
        <taxon>Actinomycetes</taxon>
        <taxon>Kitasatosporales</taxon>
        <taxon>Streptomycetaceae</taxon>
        <taxon>Streptomyces</taxon>
    </lineage>
</organism>
<feature type="compositionally biased region" description="Pro residues" evidence="1">
    <location>
        <begin position="13"/>
        <end position="25"/>
    </location>
</feature>
<name>A0ABU2T669_9ACTN</name>
<proteinExistence type="predicted"/>
<evidence type="ECO:0000313" key="3">
    <source>
        <dbReference type="EMBL" id="MDT0456714.1"/>
    </source>
</evidence>
<comment type="caution">
    <text evidence="3">The sequence shown here is derived from an EMBL/GenBank/DDBJ whole genome shotgun (WGS) entry which is preliminary data.</text>
</comment>
<keyword evidence="4" id="KW-1185">Reference proteome</keyword>
<reference evidence="3" key="1">
    <citation type="submission" date="2024-05" db="EMBL/GenBank/DDBJ databases">
        <title>30 novel species of actinomycetes from the DSMZ collection.</title>
        <authorList>
            <person name="Nouioui I."/>
        </authorList>
    </citation>
    <scope>NUCLEOTIDE SEQUENCE</scope>
    <source>
        <strain evidence="3">DSM 41527</strain>
    </source>
</reference>
<sequence>MNQQYPEQSGQQPPMPVGMYAPPPPPKKRSAGAKIGIGCGGAFGALVLIGAIAAAMGGSDGTTRADEPAKPGKAAAPAKEQAKGDAKAAGTKAKEKPGRSPRRPPSRRPTGSRPSS</sequence>
<protein>
    <submittedName>
        <fullName evidence="3">Uncharacterized protein</fullName>
    </submittedName>
</protein>
<gene>
    <name evidence="3" type="ORF">RM550_13370</name>
</gene>
<feature type="region of interest" description="Disordered" evidence="1">
    <location>
        <begin position="1"/>
        <end position="35"/>
    </location>
</feature>
<accession>A0ABU2T669</accession>
<feature type="compositionally biased region" description="Polar residues" evidence="1">
    <location>
        <begin position="1"/>
        <end position="12"/>
    </location>
</feature>
<keyword evidence="2" id="KW-0812">Transmembrane</keyword>
<keyword evidence="2" id="KW-1133">Transmembrane helix</keyword>
<dbReference type="EMBL" id="JAVRFE010000014">
    <property type="protein sequence ID" value="MDT0456714.1"/>
    <property type="molecule type" value="Genomic_DNA"/>
</dbReference>
<evidence type="ECO:0000256" key="2">
    <source>
        <dbReference type="SAM" id="Phobius"/>
    </source>
</evidence>
<feature type="region of interest" description="Disordered" evidence="1">
    <location>
        <begin position="57"/>
        <end position="116"/>
    </location>
</feature>